<dbReference type="PANTHER" id="PTHR30627:SF1">
    <property type="entry name" value="PEPTIDOGLYCAN D,D-TRANSPEPTIDASE FTSI"/>
    <property type="match status" value="1"/>
</dbReference>
<feature type="domain" description="Penicillin-binding protein dimerisation" evidence="6">
    <location>
        <begin position="105"/>
        <end position="258"/>
    </location>
</feature>
<keyword evidence="8" id="KW-1185">Reference proteome</keyword>
<organism evidence="7 8">
    <name type="scientific">Sporichthya brevicatena</name>
    <dbReference type="NCBI Taxonomy" id="171442"/>
    <lineage>
        <taxon>Bacteria</taxon>
        <taxon>Bacillati</taxon>
        <taxon>Actinomycetota</taxon>
        <taxon>Actinomycetes</taxon>
        <taxon>Sporichthyales</taxon>
        <taxon>Sporichthyaceae</taxon>
        <taxon>Sporichthya</taxon>
    </lineage>
</organism>
<dbReference type="EMBL" id="BAAAHE010000015">
    <property type="protein sequence ID" value="GAA0618607.1"/>
    <property type="molecule type" value="Genomic_DNA"/>
</dbReference>
<feature type="domain" description="Penicillin-binding protein transpeptidase" evidence="5">
    <location>
        <begin position="301"/>
        <end position="607"/>
    </location>
</feature>
<evidence type="ECO:0000259" key="6">
    <source>
        <dbReference type="Pfam" id="PF03717"/>
    </source>
</evidence>
<proteinExistence type="inferred from homology"/>
<evidence type="ECO:0000256" key="1">
    <source>
        <dbReference type="ARBA" id="ARBA00004370"/>
    </source>
</evidence>
<comment type="subcellular location">
    <subcellularLocation>
        <location evidence="1">Membrane</location>
    </subcellularLocation>
</comment>
<dbReference type="Gene3D" id="3.90.1310.10">
    <property type="entry name" value="Penicillin-binding protein 2a (Domain 2)"/>
    <property type="match status" value="1"/>
</dbReference>
<dbReference type="Gene3D" id="3.30.450.330">
    <property type="match status" value="1"/>
</dbReference>
<reference evidence="8" key="1">
    <citation type="journal article" date="2019" name="Int. J. Syst. Evol. Microbiol.">
        <title>The Global Catalogue of Microorganisms (GCM) 10K type strain sequencing project: providing services to taxonomists for standard genome sequencing and annotation.</title>
        <authorList>
            <consortium name="The Broad Institute Genomics Platform"/>
            <consortium name="The Broad Institute Genome Sequencing Center for Infectious Disease"/>
            <person name="Wu L."/>
            <person name="Ma J."/>
        </authorList>
    </citation>
    <scope>NUCLEOTIDE SEQUENCE [LARGE SCALE GENOMIC DNA]</scope>
    <source>
        <strain evidence="8">JCM 10671</strain>
    </source>
</reference>
<dbReference type="Pfam" id="PF03717">
    <property type="entry name" value="PBP_dimer"/>
    <property type="match status" value="1"/>
</dbReference>
<dbReference type="SUPFAM" id="SSF56519">
    <property type="entry name" value="Penicillin binding protein dimerisation domain"/>
    <property type="match status" value="1"/>
</dbReference>
<keyword evidence="7" id="KW-0132">Cell division</keyword>
<dbReference type="InterPro" id="IPR001460">
    <property type="entry name" value="PCN-bd_Tpept"/>
</dbReference>
<comment type="similarity">
    <text evidence="2">Belongs to the transpeptidase family.</text>
</comment>
<evidence type="ECO:0000256" key="4">
    <source>
        <dbReference type="SAM" id="MobiDB-lite"/>
    </source>
</evidence>
<accession>A0ABP3RVH3</accession>
<dbReference type="SUPFAM" id="SSF56601">
    <property type="entry name" value="beta-lactamase/transpeptidase-like"/>
    <property type="match status" value="1"/>
</dbReference>
<dbReference type="InterPro" id="IPR005311">
    <property type="entry name" value="PBP_dimer"/>
</dbReference>
<evidence type="ECO:0000259" key="5">
    <source>
        <dbReference type="Pfam" id="PF00905"/>
    </source>
</evidence>
<gene>
    <name evidence="7" type="primary">ftsI</name>
    <name evidence="7" type="ORF">GCM10009547_21210</name>
</gene>
<dbReference type="RefSeq" id="WP_344604431.1">
    <property type="nucleotide sequence ID" value="NZ_BAAAHE010000015.1"/>
</dbReference>
<dbReference type="Pfam" id="PF00905">
    <property type="entry name" value="Transpeptidase"/>
    <property type="match status" value="1"/>
</dbReference>
<dbReference type="InterPro" id="IPR036138">
    <property type="entry name" value="PBP_dimer_sf"/>
</dbReference>
<keyword evidence="7" id="KW-0131">Cell cycle</keyword>
<comment type="caution">
    <text evidence="7">The sequence shown here is derived from an EMBL/GenBank/DDBJ whole genome shotgun (WGS) entry which is preliminary data.</text>
</comment>
<dbReference type="GO" id="GO:0051301">
    <property type="term" value="P:cell division"/>
    <property type="evidence" value="ECO:0007669"/>
    <property type="project" value="UniProtKB-KW"/>
</dbReference>
<dbReference type="InterPro" id="IPR050515">
    <property type="entry name" value="Beta-lactam/transpept"/>
</dbReference>
<feature type="region of interest" description="Disordered" evidence="4">
    <location>
        <begin position="1"/>
        <end position="58"/>
    </location>
</feature>
<dbReference type="Gene3D" id="3.40.710.10">
    <property type="entry name" value="DD-peptidase/beta-lactamase superfamily"/>
    <property type="match status" value="1"/>
</dbReference>
<keyword evidence="3" id="KW-0472">Membrane</keyword>
<dbReference type="Proteomes" id="UP001500957">
    <property type="component" value="Unassembled WGS sequence"/>
</dbReference>
<protein>
    <submittedName>
        <fullName evidence="7">Cell division protein FtsI</fullName>
    </submittedName>
</protein>
<evidence type="ECO:0000313" key="8">
    <source>
        <dbReference type="Proteomes" id="UP001500957"/>
    </source>
</evidence>
<evidence type="ECO:0000313" key="7">
    <source>
        <dbReference type="EMBL" id="GAA0618607.1"/>
    </source>
</evidence>
<feature type="compositionally biased region" description="Low complexity" evidence="4">
    <location>
        <begin position="10"/>
        <end position="22"/>
    </location>
</feature>
<evidence type="ECO:0000256" key="2">
    <source>
        <dbReference type="ARBA" id="ARBA00007171"/>
    </source>
</evidence>
<dbReference type="InterPro" id="IPR012338">
    <property type="entry name" value="Beta-lactam/transpept-like"/>
</dbReference>
<feature type="compositionally biased region" description="Basic residues" evidence="4">
    <location>
        <begin position="37"/>
        <end position="53"/>
    </location>
</feature>
<sequence>MTGRREPPARRGAPARKPAARQPARRPAPRTPSASKPARKPPRGPRRPPRRGTKLGNPGRRLQAALLCLSLVVALLIGRLLQVQGFEASSYAAVAQNERLRTVAIPATRGVIFDRDGDVLARSVEARTVTADPTLIPDPRAYAHVLAPKLGVDEEWLAGRLGDRPRRYVVLARNIDPDRWRDIAATLDPGTGKPVMGIFAEVTSKRVYPADTLAANILGFLNASGQAGGGIEREFDALLSGVDGEQTYERSSNGGKIATAGIRNREPVSGQDLQLTIDRDIQYAAQQAIAAKVRETRAQSGTVIVQDVKTGEILAMATAPTFNPNNPGKGSDDNRGNRALSQIYEPGSIMKALTMAALIEQGVVKPTDKFTVPGELRRAGHVLHDSDPHGTERWTLAGILAKSSNIGTVLAADKLDAQILHDYFKAFGVAEPTGLQFPGESRGLLPKAEKWVGTTRYTIPFGQGFSMNTVQAASVYQTIANGGVRIAPTLVRSWTDADGVTHTPQPPEARPVVSAATASTVAKMLEQVTAPGGTAPHVKIDGYRIAGKTGTAQFADSECKCYRGYTASFAGFAPADDPRIVVSVTLQKPVRGHYGGMLGGPVFLDVMTFTLRTMGIRPTGTKPARLPLTW</sequence>
<evidence type="ECO:0000256" key="3">
    <source>
        <dbReference type="ARBA" id="ARBA00023136"/>
    </source>
</evidence>
<dbReference type="PANTHER" id="PTHR30627">
    <property type="entry name" value="PEPTIDOGLYCAN D,D-TRANSPEPTIDASE"/>
    <property type="match status" value="1"/>
</dbReference>
<name>A0ABP3RVH3_9ACTN</name>